<proteinExistence type="predicted"/>
<dbReference type="Proteomes" id="UP000322234">
    <property type="component" value="Unassembled WGS sequence"/>
</dbReference>
<comment type="caution">
    <text evidence="2">The sequence shown here is derived from an EMBL/GenBank/DDBJ whole genome shotgun (WGS) entry which is preliminary data.</text>
</comment>
<feature type="region of interest" description="Disordered" evidence="1">
    <location>
        <begin position="79"/>
        <end position="98"/>
    </location>
</feature>
<dbReference type="AlphaFoldDB" id="A0A6B0SD71"/>
<protein>
    <submittedName>
        <fullName evidence="2">Uncharacterized protein</fullName>
    </submittedName>
</protein>
<gene>
    <name evidence="2" type="ORF">E5288_WYG022105</name>
</gene>
<keyword evidence="3" id="KW-1185">Reference proteome</keyword>
<organism evidence="2 3">
    <name type="scientific">Bos mutus</name>
    <name type="common">wild yak</name>
    <dbReference type="NCBI Taxonomy" id="72004"/>
    <lineage>
        <taxon>Eukaryota</taxon>
        <taxon>Metazoa</taxon>
        <taxon>Chordata</taxon>
        <taxon>Craniata</taxon>
        <taxon>Vertebrata</taxon>
        <taxon>Euteleostomi</taxon>
        <taxon>Mammalia</taxon>
        <taxon>Eutheria</taxon>
        <taxon>Laurasiatheria</taxon>
        <taxon>Artiodactyla</taxon>
        <taxon>Ruminantia</taxon>
        <taxon>Pecora</taxon>
        <taxon>Bovidae</taxon>
        <taxon>Bovinae</taxon>
        <taxon>Bos</taxon>
    </lineage>
</organism>
<name>A0A6B0SD71_9CETA</name>
<feature type="region of interest" description="Disordered" evidence="1">
    <location>
        <begin position="49"/>
        <end position="71"/>
    </location>
</feature>
<accession>A0A6B0SD71</accession>
<evidence type="ECO:0000313" key="2">
    <source>
        <dbReference type="EMBL" id="MXQ98617.1"/>
    </source>
</evidence>
<sequence length="142" mass="15373">MECRLVSMCSVFDPNISHKCKMNFDFLFPAPRKISLRVSLANTIKTRMRCKPGGKPEAEKPPGMAESPAGLDVARAEVKAPRAAVGKSEPVVPGPRPVSNSDPVLCQTQLAIGPHLVLKSDLVCPGPVFKVDTVCPWTQFSF</sequence>
<evidence type="ECO:0000313" key="3">
    <source>
        <dbReference type="Proteomes" id="UP000322234"/>
    </source>
</evidence>
<reference evidence="2" key="1">
    <citation type="submission" date="2019-10" db="EMBL/GenBank/DDBJ databases">
        <title>The sequence and de novo assembly of the wild yak genome.</title>
        <authorList>
            <person name="Liu Y."/>
        </authorList>
    </citation>
    <scope>NUCLEOTIDE SEQUENCE [LARGE SCALE GENOMIC DNA]</scope>
    <source>
        <strain evidence="2">WY2019</strain>
    </source>
</reference>
<evidence type="ECO:0000256" key="1">
    <source>
        <dbReference type="SAM" id="MobiDB-lite"/>
    </source>
</evidence>
<dbReference type="EMBL" id="VBQZ03000255">
    <property type="protein sequence ID" value="MXQ98617.1"/>
    <property type="molecule type" value="Genomic_DNA"/>
</dbReference>